<comment type="similarity">
    <text evidence="1">Belongs to the importin alpha family.</text>
</comment>
<organism evidence="4 5">
    <name type="scientific">Blepharisma stoltei</name>
    <dbReference type="NCBI Taxonomy" id="1481888"/>
    <lineage>
        <taxon>Eukaryota</taxon>
        <taxon>Sar</taxon>
        <taxon>Alveolata</taxon>
        <taxon>Ciliophora</taxon>
        <taxon>Postciliodesmatophora</taxon>
        <taxon>Heterotrichea</taxon>
        <taxon>Heterotrichida</taxon>
        <taxon>Blepharismidae</taxon>
        <taxon>Blepharisma</taxon>
    </lineage>
</organism>
<dbReference type="InterPro" id="IPR011989">
    <property type="entry name" value="ARM-like"/>
</dbReference>
<comment type="caution">
    <text evidence="4">The sequence shown here is derived from an EMBL/GenBank/DDBJ whole genome shotgun (WGS) entry which is preliminary data.</text>
</comment>
<gene>
    <name evidence="4" type="ORF">BSTOLATCC_MIC46903</name>
</gene>
<evidence type="ECO:0008006" key="6">
    <source>
        <dbReference type="Google" id="ProtNLM"/>
    </source>
</evidence>
<protein>
    <recommendedName>
        <fullName evidence="6">Importin subunit alpha</fullName>
    </recommendedName>
</protein>
<evidence type="ECO:0000256" key="2">
    <source>
        <dbReference type="ARBA" id="ARBA00022448"/>
    </source>
</evidence>
<accession>A0AAU9JNW0</accession>
<dbReference type="SMART" id="SM00185">
    <property type="entry name" value="ARM"/>
    <property type="match status" value="5"/>
</dbReference>
<dbReference type="Gene3D" id="1.25.10.10">
    <property type="entry name" value="Leucine-rich Repeat Variant"/>
    <property type="match status" value="1"/>
</dbReference>
<name>A0AAU9JNW0_9CILI</name>
<dbReference type="InterPro" id="IPR000225">
    <property type="entry name" value="Armadillo"/>
</dbReference>
<dbReference type="SUPFAM" id="SSF48371">
    <property type="entry name" value="ARM repeat"/>
    <property type="match status" value="1"/>
</dbReference>
<evidence type="ECO:0000313" key="4">
    <source>
        <dbReference type="EMBL" id="CAG9328922.1"/>
    </source>
</evidence>
<dbReference type="Pfam" id="PF00514">
    <property type="entry name" value="Arm"/>
    <property type="match status" value="1"/>
</dbReference>
<keyword evidence="3" id="KW-0653">Protein transport</keyword>
<evidence type="ECO:0000256" key="3">
    <source>
        <dbReference type="ARBA" id="ARBA00022927"/>
    </source>
</evidence>
<keyword evidence="2" id="KW-0813">Transport</keyword>
<dbReference type="InterPro" id="IPR016024">
    <property type="entry name" value="ARM-type_fold"/>
</dbReference>
<evidence type="ECO:0000256" key="1">
    <source>
        <dbReference type="ARBA" id="ARBA00010394"/>
    </source>
</evidence>
<reference evidence="4" key="1">
    <citation type="submission" date="2021-09" db="EMBL/GenBank/DDBJ databases">
        <authorList>
            <consortium name="AG Swart"/>
            <person name="Singh M."/>
            <person name="Singh A."/>
            <person name="Seah K."/>
            <person name="Emmerich C."/>
        </authorList>
    </citation>
    <scope>NUCLEOTIDE SEQUENCE</scope>
    <source>
        <strain evidence="4">ATCC30299</strain>
    </source>
</reference>
<dbReference type="Proteomes" id="UP001162131">
    <property type="component" value="Unassembled WGS sequence"/>
</dbReference>
<dbReference type="PANTHER" id="PTHR23316">
    <property type="entry name" value="IMPORTIN ALPHA"/>
    <property type="match status" value="1"/>
</dbReference>
<sequence length="511" mass="58461">MDREITFEHRKVTFMDTGLAKSANEFSTQRSQAVVTLRKQKRQESIRYKRLKQTTSPSCNLSLDKVLNELDISKVSTVKNLRKLLSYQKFDFNKLVQMCPNIIEILTPGLNNPQSELAFEVSWCLTNLALGPSYLIMEISKLIPAISAFIINPVNKMLAEQACWVLGNLAADSFDLRNGIRQVCGLVKGISALLQFKIPSLSAITCWTLCNLIRGSNPDISLFVENGVIFPVLDLTQRDPNSDQCIEALWFLSLLTNNTSPEAFQQIFKEENISRFFLILSSANDPKLIIPILRIFGNAFLYYPYIDYLFNRNFIELLIQFLSTESSQIQRETAWLISNIVSCPREYIDILMSSNLSNEILDLLIWLLDNDAGDIKAEAGIALYNICEVQSSKYLLRILRKKGERLISFYQEVINNVPMWLKLGIQAIYDVDLLKASLGFCQICFEFSIQNQLDIPEETYSALNSSDLREALENCYFVFKDLRGQNEQFMKVFCSDLLKRYCEGNQGFTFT</sequence>
<proteinExistence type="inferred from homology"/>
<keyword evidence="5" id="KW-1185">Reference proteome</keyword>
<dbReference type="GO" id="GO:0015031">
    <property type="term" value="P:protein transport"/>
    <property type="evidence" value="ECO:0007669"/>
    <property type="project" value="UniProtKB-KW"/>
</dbReference>
<dbReference type="AlphaFoldDB" id="A0AAU9JNW0"/>
<evidence type="ECO:0000313" key="5">
    <source>
        <dbReference type="Proteomes" id="UP001162131"/>
    </source>
</evidence>
<dbReference type="EMBL" id="CAJZBQ010000046">
    <property type="protein sequence ID" value="CAG9328922.1"/>
    <property type="molecule type" value="Genomic_DNA"/>
</dbReference>